<name>A0ABQ7J3C1_9HELO</name>
<dbReference type="EMBL" id="RCSX01000001">
    <property type="protein sequence ID" value="KAF7940545.1"/>
    <property type="molecule type" value="Genomic_DNA"/>
</dbReference>
<dbReference type="RefSeq" id="XP_038815967.1">
    <property type="nucleotide sequence ID" value="XM_038948290.1"/>
</dbReference>
<dbReference type="Proteomes" id="UP000783213">
    <property type="component" value="Unassembled WGS sequence"/>
</dbReference>
<reference evidence="1 2" key="1">
    <citation type="journal article" date="2020" name="Genome Biol. Evol.">
        <title>Comparative genomics of Sclerotiniaceae.</title>
        <authorList>
            <person name="Valero Jimenez C.A."/>
            <person name="Steentjes M."/>
            <person name="Scholten O.E."/>
            <person name="Van Kan J.A.L."/>
        </authorList>
    </citation>
    <scope>NUCLEOTIDE SEQUENCE [LARGE SCALE GENOMIC DNA]</scope>
    <source>
        <strain evidence="1 2">B1</strain>
    </source>
</reference>
<keyword evidence="2" id="KW-1185">Reference proteome</keyword>
<evidence type="ECO:0000313" key="2">
    <source>
        <dbReference type="Proteomes" id="UP000783213"/>
    </source>
</evidence>
<protein>
    <submittedName>
        <fullName evidence="1">Uncharacterized protein</fullName>
    </submittedName>
</protein>
<sequence length="269" mass="30123">MIPKSVILTLNGCAETLKKLNEGASRHGKDRLSNRLTYCFVRDDLAAACNMLDSLQHNLSNALKVWMLYISSKQQPLLQSPSLLAKRCLELNAAKAESSFLLLKHKHNVRLRFPCPCPCNLSASQYADGHCASVYSALWKQNFSSLHTCSMCKGWQLIRKKFNVCNKLLGYCIAFTMFLTRGAGGFSIGPLLGFSATTPTSSPAFRLLYATKYMHPNRYPFQRALDGKSLVYSEYDALRMHPKFDSSGTSNWGSSIHAIKYDEPDKAME</sequence>
<gene>
    <name evidence="1" type="ORF">EAE98_000672</name>
</gene>
<accession>A0ABQ7J3C1</accession>
<comment type="caution">
    <text evidence="1">The sequence shown here is derived from an EMBL/GenBank/DDBJ whole genome shotgun (WGS) entry which is preliminary data.</text>
</comment>
<proteinExistence type="predicted"/>
<dbReference type="GeneID" id="62227447"/>
<evidence type="ECO:0000313" key="1">
    <source>
        <dbReference type="EMBL" id="KAF7940545.1"/>
    </source>
</evidence>
<organism evidence="1 2">
    <name type="scientific">Botrytis deweyae</name>
    <dbReference type="NCBI Taxonomy" id="2478750"/>
    <lineage>
        <taxon>Eukaryota</taxon>
        <taxon>Fungi</taxon>
        <taxon>Dikarya</taxon>
        <taxon>Ascomycota</taxon>
        <taxon>Pezizomycotina</taxon>
        <taxon>Leotiomycetes</taxon>
        <taxon>Helotiales</taxon>
        <taxon>Sclerotiniaceae</taxon>
        <taxon>Botrytis</taxon>
    </lineage>
</organism>